<organism evidence="2 3">
    <name type="scientific">Streptomyces cirratus</name>
    <dbReference type="NCBI Taxonomy" id="68187"/>
    <lineage>
        <taxon>Bacteria</taxon>
        <taxon>Bacillati</taxon>
        <taxon>Actinomycetota</taxon>
        <taxon>Actinomycetes</taxon>
        <taxon>Kitasatosporales</taxon>
        <taxon>Streptomycetaceae</taxon>
        <taxon>Streptomyces</taxon>
    </lineage>
</organism>
<name>A0ABQ3EZW9_9ACTN</name>
<sequence length="171" mass="18545">MGDVIALADRDPAVQPRLDRLVDGVCADLRAAADETGRRVSLAECVPGLYLALPPLTRPRVVHLEVHEGSRHIDVRYSWNTGPGRSAAITRALHRLRGEDGCGLEEIHAFLAMRILGVIPPTRLTGHDLLLVLIKLAESQHPLTPIDTFFTTTPAPHSHSGERSSQVPAPA</sequence>
<protein>
    <submittedName>
        <fullName evidence="2">Uncharacterized protein</fullName>
    </submittedName>
</protein>
<keyword evidence="3" id="KW-1185">Reference proteome</keyword>
<reference evidence="3" key="1">
    <citation type="journal article" date="2019" name="Int. J. Syst. Evol. Microbiol.">
        <title>The Global Catalogue of Microorganisms (GCM) 10K type strain sequencing project: providing services to taxonomists for standard genome sequencing and annotation.</title>
        <authorList>
            <consortium name="The Broad Institute Genomics Platform"/>
            <consortium name="The Broad Institute Genome Sequencing Center for Infectious Disease"/>
            <person name="Wu L."/>
            <person name="Ma J."/>
        </authorList>
    </citation>
    <scope>NUCLEOTIDE SEQUENCE [LARGE SCALE GENOMIC DNA]</scope>
    <source>
        <strain evidence="3">JCM 4738</strain>
    </source>
</reference>
<accession>A0ABQ3EZW9</accession>
<feature type="region of interest" description="Disordered" evidence="1">
    <location>
        <begin position="151"/>
        <end position="171"/>
    </location>
</feature>
<proteinExistence type="predicted"/>
<evidence type="ECO:0000313" key="3">
    <source>
        <dbReference type="Proteomes" id="UP000642673"/>
    </source>
</evidence>
<dbReference type="EMBL" id="BMVP01000009">
    <property type="protein sequence ID" value="GHB70319.1"/>
    <property type="molecule type" value="Genomic_DNA"/>
</dbReference>
<evidence type="ECO:0000313" key="2">
    <source>
        <dbReference type="EMBL" id="GHB70319.1"/>
    </source>
</evidence>
<dbReference type="RefSeq" id="WP_190186082.1">
    <property type="nucleotide sequence ID" value="NZ_BMVP01000009.1"/>
</dbReference>
<gene>
    <name evidence="2" type="ORF">GCM10010347_45740</name>
</gene>
<comment type="caution">
    <text evidence="2">The sequence shown here is derived from an EMBL/GenBank/DDBJ whole genome shotgun (WGS) entry which is preliminary data.</text>
</comment>
<dbReference type="Proteomes" id="UP000642673">
    <property type="component" value="Unassembled WGS sequence"/>
</dbReference>
<evidence type="ECO:0000256" key="1">
    <source>
        <dbReference type="SAM" id="MobiDB-lite"/>
    </source>
</evidence>